<evidence type="ECO:0000313" key="5">
    <source>
        <dbReference type="Proteomes" id="UP000002408"/>
    </source>
</evidence>
<dbReference type="GeneID" id="5410078"/>
<dbReference type="PROSITE" id="PS50110">
    <property type="entry name" value="RESPONSE_REGULATORY"/>
    <property type="match status" value="1"/>
</dbReference>
<dbReference type="Proteomes" id="UP000002408">
    <property type="component" value="Chromosome"/>
</dbReference>
<proteinExistence type="predicted"/>
<evidence type="ECO:0000313" key="4">
    <source>
        <dbReference type="EMBL" id="ABS55431.1"/>
    </source>
</evidence>
<protein>
    <submittedName>
        <fullName evidence="4">Response regulator receiver protein</fullName>
    </submittedName>
</protein>
<dbReference type="SUPFAM" id="SSF52172">
    <property type="entry name" value="CheY-like"/>
    <property type="match status" value="1"/>
</dbReference>
<accession>A7I6S0</accession>
<dbReference type="SMART" id="SM00448">
    <property type="entry name" value="REC"/>
    <property type="match status" value="1"/>
</dbReference>
<name>A7I6S0_METB6</name>
<dbReference type="OrthoDB" id="2830at2157"/>
<dbReference type="PANTHER" id="PTHR44591:SF3">
    <property type="entry name" value="RESPONSE REGULATORY DOMAIN-CONTAINING PROTEIN"/>
    <property type="match status" value="1"/>
</dbReference>
<dbReference type="Gene3D" id="3.40.50.2300">
    <property type="match status" value="1"/>
</dbReference>
<feature type="modified residue" description="4-aspartylphosphate" evidence="2">
    <location>
        <position position="56"/>
    </location>
</feature>
<dbReference type="PANTHER" id="PTHR44591">
    <property type="entry name" value="STRESS RESPONSE REGULATOR PROTEIN 1"/>
    <property type="match status" value="1"/>
</dbReference>
<dbReference type="InterPro" id="IPR001789">
    <property type="entry name" value="Sig_transdc_resp-reg_receiver"/>
</dbReference>
<keyword evidence="5" id="KW-1185">Reference proteome</keyword>
<sequence length="124" mass="13956">MRPPLKIFYMEDDSQLADLLDCRLKKLGYDVCGHADNAGAAVDGIRTSEPDIALLDIELQGRNEGIAVGDYLLNNTDIPFVYMTGHDESEILEQARRTVPDGFLLKPFDERQLRVAVEMAMRKD</sequence>
<evidence type="ECO:0000256" key="1">
    <source>
        <dbReference type="ARBA" id="ARBA00022553"/>
    </source>
</evidence>
<dbReference type="AlphaFoldDB" id="A7I6S0"/>
<dbReference type="eggNOG" id="arCOG02393">
    <property type="taxonomic scope" value="Archaea"/>
</dbReference>
<evidence type="ECO:0000259" key="3">
    <source>
        <dbReference type="PROSITE" id="PS50110"/>
    </source>
</evidence>
<reference evidence="5" key="1">
    <citation type="journal article" date="2015" name="Microbiology">
        <title>Genome of Methanoregula boonei 6A8 reveals adaptations to oligotrophic peatland environments.</title>
        <authorList>
            <person name="Braeuer S."/>
            <person name="Cadillo-Quiroz H."/>
            <person name="Kyrpides N."/>
            <person name="Woyke T."/>
            <person name="Goodwin L."/>
            <person name="Detter C."/>
            <person name="Podell S."/>
            <person name="Yavitt J.B."/>
            <person name="Zinder S.H."/>
        </authorList>
    </citation>
    <scope>NUCLEOTIDE SEQUENCE [LARGE SCALE GENOMIC DNA]</scope>
    <source>
        <strain evidence="5">DSM 21154 / JCM 14090 / 6A8</strain>
    </source>
</reference>
<keyword evidence="1 2" id="KW-0597">Phosphoprotein</keyword>
<gene>
    <name evidence="4" type="ordered locus">Mboo_0913</name>
</gene>
<dbReference type="HOGENOM" id="CLU_000445_69_11_2"/>
<dbReference type="GO" id="GO:0000160">
    <property type="term" value="P:phosphorelay signal transduction system"/>
    <property type="evidence" value="ECO:0007669"/>
    <property type="project" value="InterPro"/>
</dbReference>
<feature type="domain" description="Response regulatory" evidence="3">
    <location>
        <begin position="6"/>
        <end position="121"/>
    </location>
</feature>
<dbReference type="InterPro" id="IPR050595">
    <property type="entry name" value="Bact_response_regulator"/>
</dbReference>
<evidence type="ECO:0000256" key="2">
    <source>
        <dbReference type="PROSITE-ProRule" id="PRU00169"/>
    </source>
</evidence>
<dbReference type="STRING" id="456442.Mboo_0913"/>
<dbReference type="KEGG" id="mbn:Mboo_0913"/>
<dbReference type="RefSeq" id="WP_012106456.1">
    <property type="nucleotide sequence ID" value="NC_009712.1"/>
</dbReference>
<dbReference type="Pfam" id="PF00072">
    <property type="entry name" value="Response_reg"/>
    <property type="match status" value="1"/>
</dbReference>
<dbReference type="EMBL" id="CP000780">
    <property type="protein sequence ID" value="ABS55431.1"/>
    <property type="molecule type" value="Genomic_DNA"/>
</dbReference>
<dbReference type="InterPro" id="IPR011006">
    <property type="entry name" value="CheY-like_superfamily"/>
</dbReference>
<organism evidence="4 5">
    <name type="scientific">Methanoregula boonei (strain DSM 21154 / JCM 14090 / 6A8)</name>
    <dbReference type="NCBI Taxonomy" id="456442"/>
    <lineage>
        <taxon>Archaea</taxon>
        <taxon>Methanobacteriati</taxon>
        <taxon>Methanobacteriota</taxon>
        <taxon>Stenosarchaea group</taxon>
        <taxon>Methanomicrobia</taxon>
        <taxon>Methanomicrobiales</taxon>
        <taxon>Methanoregulaceae</taxon>
        <taxon>Methanoregula</taxon>
    </lineage>
</organism>